<dbReference type="InterPro" id="IPR029787">
    <property type="entry name" value="Nucleotide_cyclase"/>
</dbReference>
<dbReference type="Proteomes" id="UP001138997">
    <property type="component" value="Unassembled WGS sequence"/>
</dbReference>
<dbReference type="Gene3D" id="3.30.70.270">
    <property type="match status" value="1"/>
</dbReference>
<dbReference type="InterPro" id="IPR052155">
    <property type="entry name" value="Biofilm_reg_signaling"/>
</dbReference>
<accession>A0A9X1T015</accession>
<dbReference type="SUPFAM" id="SSF55073">
    <property type="entry name" value="Nucleotide cyclase"/>
    <property type="match status" value="1"/>
</dbReference>
<dbReference type="NCBIfam" id="TIGR00254">
    <property type="entry name" value="GGDEF"/>
    <property type="match status" value="1"/>
</dbReference>
<evidence type="ECO:0000256" key="2">
    <source>
        <dbReference type="SAM" id="Phobius"/>
    </source>
</evidence>
<dbReference type="PANTHER" id="PTHR44757">
    <property type="entry name" value="DIGUANYLATE CYCLASE DGCP"/>
    <property type="match status" value="1"/>
</dbReference>
<proteinExistence type="predicted"/>
<dbReference type="InterPro" id="IPR001633">
    <property type="entry name" value="EAL_dom"/>
</dbReference>
<sequence>MADSVTTAGAVYVLDALAVAGSAFVLVWSTVPGSRDSALGVLVIALTALLLVGLTVALARLGSRPLPAIPAPLLWLPLLGAALVTSWHLLAGRELGPAETAVALGLALLVMLRQSFTGLDNVRLVRELQESQDRLRAQAYHDSLTGLANRALFDQRLRRAIRGGRPLGLIFCDLDDFKAVNDRLGHNAGDEVLRAVAGRLRACVRPMDTVARLGGDEFAILMEDAAESPDVIGNRILGAVGKPFQLEHRGRATRVLVGASVGVAVLDKVDQDASPESLLARVDQAMYAAKRRGKNQLVTFRHGTPDSPDPRYLPLPDPEAPPPNSVPALAPNPVLAPATGPIPRNGTSSTMHPVTPAAQYRASGQARPEPPRPPATEEELKAQERARLTAAAQRSVERSLAEYQALEKESERREAERAAAERRAAEALQIEAEVRAGTRPEAEVIPLSRAVDLRAQKQAAEAEAAAETLQIEAAEAEAVEAEAVEATRRAKNAAESQAAAAPSTQPRNAGPVSEAETLQRAEQLAALSSDHISVLYRPVLSLRTGQLTALAAAVRWQHPVHGPMPVDALMSAAEQAGLRRPLEERLLDSICSALALLRKAPDWDELTAHVPLPTLYLADDRLVTVLERTLRRHDLPGSALVLQITEDGPSPDLNAAARVLGRVRALGVSLGLEAFGAGPGDLGFLTRLPIDNLTLHRSLAAAEPGSRSEAVLAGTIAMTPGLKLTLIADGVSHQVQADRLHTLGVDLAQGPLYGEPVPLPELDLLHL</sequence>
<dbReference type="SMART" id="SM00267">
    <property type="entry name" value="GGDEF"/>
    <property type="match status" value="1"/>
</dbReference>
<keyword evidence="2" id="KW-0812">Transmembrane</keyword>
<dbReference type="Pfam" id="PF00563">
    <property type="entry name" value="EAL"/>
    <property type="match status" value="1"/>
</dbReference>
<reference evidence="5" key="1">
    <citation type="submission" date="2021-11" db="EMBL/GenBank/DDBJ databases">
        <title>Streptomyces corallinus and Kineosporia corallina sp. nov., two new coral-derived marine actinobacteria.</title>
        <authorList>
            <person name="Buangrab K."/>
            <person name="Sutthacheep M."/>
            <person name="Yeemin T."/>
            <person name="Harunari E."/>
            <person name="Igarashi Y."/>
            <person name="Sripreechasak P."/>
            <person name="Kanchanasin P."/>
            <person name="Tanasupawat S."/>
            <person name="Phongsopitanun W."/>
        </authorList>
    </citation>
    <scope>NUCLEOTIDE SEQUENCE</scope>
    <source>
        <strain evidence="5">JCM 31032</strain>
    </source>
</reference>
<dbReference type="SMART" id="SM00052">
    <property type="entry name" value="EAL"/>
    <property type="match status" value="1"/>
</dbReference>
<dbReference type="PROSITE" id="PS50883">
    <property type="entry name" value="EAL"/>
    <property type="match status" value="1"/>
</dbReference>
<dbReference type="SUPFAM" id="SSF141868">
    <property type="entry name" value="EAL domain-like"/>
    <property type="match status" value="1"/>
</dbReference>
<evidence type="ECO:0000259" key="4">
    <source>
        <dbReference type="PROSITE" id="PS50887"/>
    </source>
</evidence>
<dbReference type="PROSITE" id="PS50887">
    <property type="entry name" value="GGDEF"/>
    <property type="match status" value="1"/>
</dbReference>
<dbReference type="Gene3D" id="3.20.20.450">
    <property type="entry name" value="EAL domain"/>
    <property type="match status" value="1"/>
</dbReference>
<dbReference type="PANTHER" id="PTHR44757:SF2">
    <property type="entry name" value="BIOFILM ARCHITECTURE MAINTENANCE PROTEIN MBAA"/>
    <property type="match status" value="1"/>
</dbReference>
<keyword evidence="6" id="KW-1185">Reference proteome</keyword>
<feature type="transmembrane region" description="Helical" evidence="2">
    <location>
        <begin position="37"/>
        <end position="61"/>
    </location>
</feature>
<feature type="region of interest" description="Disordered" evidence="1">
    <location>
        <begin position="488"/>
        <end position="514"/>
    </location>
</feature>
<evidence type="ECO:0000259" key="3">
    <source>
        <dbReference type="PROSITE" id="PS50883"/>
    </source>
</evidence>
<evidence type="ECO:0000313" key="5">
    <source>
        <dbReference type="EMBL" id="MCD5312328.1"/>
    </source>
</evidence>
<feature type="transmembrane region" description="Helical" evidence="2">
    <location>
        <begin position="12"/>
        <end position="31"/>
    </location>
</feature>
<dbReference type="FunFam" id="3.30.70.270:FF:000001">
    <property type="entry name" value="Diguanylate cyclase domain protein"/>
    <property type="match status" value="1"/>
</dbReference>
<dbReference type="InterPro" id="IPR035919">
    <property type="entry name" value="EAL_sf"/>
</dbReference>
<feature type="transmembrane region" description="Helical" evidence="2">
    <location>
        <begin position="73"/>
        <end position="90"/>
    </location>
</feature>
<comment type="caution">
    <text evidence="5">The sequence shown here is derived from an EMBL/GenBank/DDBJ whole genome shotgun (WGS) entry which is preliminary data.</text>
</comment>
<evidence type="ECO:0000256" key="1">
    <source>
        <dbReference type="SAM" id="MobiDB-lite"/>
    </source>
</evidence>
<feature type="compositionally biased region" description="Low complexity" evidence="1">
    <location>
        <begin position="326"/>
        <end position="338"/>
    </location>
</feature>
<dbReference type="InterPro" id="IPR043128">
    <property type="entry name" value="Rev_trsase/Diguanyl_cyclase"/>
</dbReference>
<gene>
    <name evidence="5" type="ORF">LR394_15580</name>
</gene>
<feature type="region of interest" description="Disordered" evidence="1">
    <location>
        <begin position="296"/>
        <end position="381"/>
    </location>
</feature>
<protein>
    <submittedName>
        <fullName evidence="5">Bifunctional diguanylate cyclase/phosphodiesterase</fullName>
    </submittedName>
</protein>
<evidence type="ECO:0000313" key="6">
    <source>
        <dbReference type="Proteomes" id="UP001138997"/>
    </source>
</evidence>
<feature type="transmembrane region" description="Helical" evidence="2">
    <location>
        <begin position="96"/>
        <end position="116"/>
    </location>
</feature>
<dbReference type="CDD" id="cd01949">
    <property type="entry name" value="GGDEF"/>
    <property type="match status" value="1"/>
</dbReference>
<feature type="compositionally biased region" description="Pro residues" evidence="1">
    <location>
        <begin position="311"/>
        <end position="325"/>
    </location>
</feature>
<organism evidence="5 6">
    <name type="scientific">Kineosporia babensis</name>
    <dbReference type="NCBI Taxonomy" id="499548"/>
    <lineage>
        <taxon>Bacteria</taxon>
        <taxon>Bacillati</taxon>
        <taxon>Actinomycetota</taxon>
        <taxon>Actinomycetes</taxon>
        <taxon>Kineosporiales</taxon>
        <taxon>Kineosporiaceae</taxon>
        <taxon>Kineosporia</taxon>
    </lineage>
</organism>
<name>A0A9X1T015_9ACTN</name>
<dbReference type="AlphaFoldDB" id="A0A9X1T015"/>
<dbReference type="InterPro" id="IPR000160">
    <property type="entry name" value="GGDEF_dom"/>
</dbReference>
<dbReference type="Pfam" id="PF00990">
    <property type="entry name" value="GGDEF"/>
    <property type="match status" value="1"/>
</dbReference>
<dbReference type="RefSeq" id="WP_231442420.1">
    <property type="nucleotide sequence ID" value="NZ_JAJOMB010000007.1"/>
</dbReference>
<keyword evidence="2" id="KW-1133">Transmembrane helix</keyword>
<feature type="domain" description="EAL" evidence="3">
    <location>
        <begin position="516"/>
        <end position="767"/>
    </location>
</feature>
<feature type="domain" description="GGDEF" evidence="4">
    <location>
        <begin position="165"/>
        <end position="302"/>
    </location>
</feature>
<dbReference type="EMBL" id="JAJOMB010000007">
    <property type="protein sequence ID" value="MCD5312328.1"/>
    <property type="molecule type" value="Genomic_DNA"/>
</dbReference>
<dbReference type="CDD" id="cd01948">
    <property type="entry name" value="EAL"/>
    <property type="match status" value="1"/>
</dbReference>
<keyword evidence="2" id="KW-0472">Membrane</keyword>